<dbReference type="HOGENOM" id="CLU_041643_2_0_6"/>
<dbReference type="Gene3D" id="3.20.20.370">
    <property type="entry name" value="Glycoside hydrolase/deacetylase"/>
    <property type="match status" value="1"/>
</dbReference>
<dbReference type="SUPFAM" id="SSF88713">
    <property type="entry name" value="Glycoside hydrolase/deacetylase"/>
    <property type="match status" value="1"/>
</dbReference>
<reference evidence="1 2" key="1">
    <citation type="journal article" date="2006" name="Nat. Biotechnol.">
        <title>Genome sequence of the ubiquitous hydrocarbon-degrading marine bacterium Alcanivorax borkumensis.</title>
        <authorList>
            <person name="Schneiker S."/>
            <person name="Martins dos Santos V.A.P."/>
            <person name="Bartels D."/>
            <person name="Bekel T."/>
            <person name="Brecht M."/>
            <person name="Buhrmester J."/>
            <person name="Chernikova T.N."/>
            <person name="Denaro R."/>
            <person name="Ferrer M."/>
            <person name="Gertler C."/>
            <person name="Goesmann A."/>
            <person name="Golyshina O.V."/>
            <person name="Kaminski F."/>
            <person name="Khachane A.N."/>
            <person name="Lang S."/>
            <person name="Linke B."/>
            <person name="McHardy A.C."/>
            <person name="Meyer F."/>
            <person name="Nechitaylo T."/>
            <person name="Puehler A."/>
            <person name="Regenhardt D."/>
            <person name="Rupp O."/>
            <person name="Sabirova J.S."/>
            <person name="Selbitschka W."/>
            <person name="Yakimov M.M."/>
            <person name="Timmis K.N."/>
            <person name="Vorhoelter F.-J."/>
            <person name="Weidner S."/>
            <person name="Kaiser O."/>
            <person name="Golyshin P.N."/>
        </authorList>
    </citation>
    <scope>NUCLEOTIDE SEQUENCE [LARGE SCALE GENOMIC DNA]</scope>
    <source>
        <strain evidence="2">ATCC 700651 / DSM 11573 / NCIMB 13689 / SK2</strain>
    </source>
</reference>
<dbReference type="STRING" id="393595.ABO_2277"/>
<dbReference type="EMBL" id="AM286690">
    <property type="protein sequence ID" value="CAL17725.1"/>
    <property type="molecule type" value="Genomic_DNA"/>
</dbReference>
<dbReference type="GO" id="GO:0005975">
    <property type="term" value="P:carbohydrate metabolic process"/>
    <property type="evidence" value="ECO:0007669"/>
    <property type="project" value="InterPro"/>
</dbReference>
<proteinExistence type="predicted"/>
<gene>
    <name evidence="1" type="ordered locus">ABO_2277</name>
</gene>
<evidence type="ECO:0008006" key="3">
    <source>
        <dbReference type="Google" id="ProtNLM"/>
    </source>
</evidence>
<dbReference type="InterPro" id="IPR006837">
    <property type="entry name" value="Divergent_DAC"/>
</dbReference>
<keyword evidence="2" id="KW-1185">Reference proteome</keyword>
<dbReference type="PANTHER" id="PTHR30105">
    <property type="entry name" value="UNCHARACTERIZED YIBQ-RELATED"/>
    <property type="match status" value="1"/>
</dbReference>
<dbReference type="KEGG" id="abo:ABO_2277"/>
<dbReference type="RefSeq" id="WP_011589552.1">
    <property type="nucleotide sequence ID" value="NC_008260.1"/>
</dbReference>
<evidence type="ECO:0000313" key="2">
    <source>
        <dbReference type="Proteomes" id="UP000008871"/>
    </source>
</evidence>
<dbReference type="OrthoDB" id="9784811at2"/>
<sequence length="259" mass="28083">MARRILTLALLLPGLLISSVSGLAAPRIAIIIDDLGYSRQQGQAIIDLPAPVACAVIPFSPHGRRLAERASLAGKEVLVHMPMATQGHQKLDRGGLQNGMDEPQLLEAVRQALGQIPQARGLNNHMGSALTEQPQTMGWLMAELKAHQLFFVDSRTSSHTVAQQVAQQVGLPNARRDVFLDNNRNPVSINQQFNRLIRLARQHGQAIAIGHPYPETVHYLQQVLPLMEEAGIDVVPVSSLLSTPAVTTATSQASVNIRP</sequence>
<organism evidence="1 2">
    <name type="scientific">Alcanivorax borkumensis (strain ATCC 700651 / DSM 11573 / NCIMB 13689 / SK2)</name>
    <dbReference type="NCBI Taxonomy" id="393595"/>
    <lineage>
        <taxon>Bacteria</taxon>
        <taxon>Pseudomonadati</taxon>
        <taxon>Pseudomonadota</taxon>
        <taxon>Gammaproteobacteria</taxon>
        <taxon>Oceanospirillales</taxon>
        <taxon>Alcanivoracaceae</taxon>
        <taxon>Alcanivorax</taxon>
    </lineage>
</organism>
<evidence type="ECO:0000313" key="1">
    <source>
        <dbReference type="EMBL" id="CAL17725.1"/>
    </source>
</evidence>
<dbReference type="Proteomes" id="UP000008871">
    <property type="component" value="Chromosome"/>
</dbReference>
<dbReference type="eggNOG" id="COG2861">
    <property type="taxonomic scope" value="Bacteria"/>
</dbReference>
<dbReference type="InterPro" id="IPR011330">
    <property type="entry name" value="Glyco_hydro/deAcase_b/a-brl"/>
</dbReference>
<protein>
    <recommendedName>
        <fullName evidence="3">Divergent polysaccharide deacetylase family protein</fullName>
    </recommendedName>
</protein>
<dbReference type="AlphaFoldDB" id="Q0VM73"/>
<dbReference type="CDD" id="cd10936">
    <property type="entry name" value="CE4_DAC2"/>
    <property type="match status" value="1"/>
</dbReference>
<accession>Q0VM73</accession>
<dbReference type="PANTHER" id="PTHR30105:SF2">
    <property type="entry name" value="DIVERGENT POLYSACCHARIDE DEACETYLASE SUPERFAMILY"/>
    <property type="match status" value="1"/>
</dbReference>
<name>Q0VM73_ALCBS</name>
<dbReference type="Pfam" id="PF04748">
    <property type="entry name" value="Polysacc_deac_2"/>
    <property type="match status" value="1"/>
</dbReference>